<dbReference type="SUPFAM" id="SSF55729">
    <property type="entry name" value="Acyl-CoA N-acyltransferases (Nat)"/>
    <property type="match status" value="1"/>
</dbReference>
<comment type="similarity">
    <text evidence="1">Belongs to the R-transferase family.</text>
</comment>
<evidence type="ECO:0000259" key="7">
    <source>
        <dbReference type="Pfam" id="PF04376"/>
    </source>
</evidence>
<keyword evidence="11" id="KW-1185">Reference proteome</keyword>
<dbReference type="InterPro" id="IPR007472">
    <property type="entry name" value="N-end_Aminoacyl_Trfase_C"/>
</dbReference>
<protein>
    <recommendedName>
        <fullName evidence="2">arginyltransferase</fullName>
        <ecNumber evidence="2">2.3.2.8</ecNumber>
    </recommendedName>
</protein>
<keyword evidence="4" id="KW-0833">Ubl conjugation pathway</keyword>
<dbReference type="Pfam" id="PF04376">
    <property type="entry name" value="ATE_N"/>
    <property type="match status" value="1"/>
</dbReference>
<dbReference type="Pfam" id="PF04377">
    <property type="entry name" value="ATE_C"/>
    <property type="match status" value="1"/>
</dbReference>
<dbReference type="HOGENOM" id="CLU_020349_1_1_1"/>
<evidence type="ECO:0000256" key="4">
    <source>
        <dbReference type="ARBA" id="ARBA00022786"/>
    </source>
</evidence>
<keyword evidence="5" id="KW-0012">Acyltransferase</keyword>
<keyword evidence="3" id="KW-0808">Transferase</keyword>
<dbReference type="InterPro" id="IPR007471">
    <property type="entry name" value="N-end_Aminoacyl_Trfase_N"/>
</dbReference>
<evidence type="ECO:0000256" key="5">
    <source>
        <dbReference type="ARBA" id="ARBA00023315"/>
    </source>
</evidence>
<sequence length="553" mass="64087">MSVDLSAKSLAQWFSDPEQHKCGYCKSSSGSMSFGMLTEELTVEDYKDLIDRGWRRSGKYCYKPIMNETCCPQYAIRCDTTQFTLNKSHKKIMKKFNKFLNDGVFNKNTYTHQQDESTIQMPGFNKVSTIIDLYQEITTEEGNLNNITYNEVKDTDGDKHLAQTSIDNGTKKSNDSINTSSLPIYNKKGLKEGTGADPTRPPCKKAKLLRLEKKKDKLSLKGEQLPLAPKSNGTEKSLRQFLEDVQPSFKHKLKLKLISTTRGEEWKQVKDVEFELYFKYQSIVHNDPPERWTVRNFERFLVSSPLKLVLERMDVSHETFRESSDLFKKYQMAVHNERPDDCDDDSFYEFLVSTPLKHKPFPNGIDGPGYGSFHQQYWIDDKLIAVGVIDILPGCLSSVYFFYDPDYRDLTLGTYGSLREIQLVLDLQNKIPNFKYYYMGFYIHSCPKMRYKGKLNPSYLLCPETYTWFKIDKCVPKLDISKYSRLNEDSRVVDTNSGTVDEVNKIMVVYGHKLMYMRDFLRVCEDQKDGFNNLVKQVGKKSALNIVFWVCSS</sequence>
<dbReference type="Proteomes" id="UP000019118">
    <property type="component" value="Unassembled WGS sequence"/>
</dbReference>
<evidence type="ECO:0000256" key="3">
    <source>
        <dbReference type="ARBA" id="ARBA00022679"/>
    </source>
</evidence>
<dbReference type="InterPro" id="IPR017137">
    <property type="entry name" value="Arg-tRNA-P_Trfase_1_euk"/>
</dbReference>
<feature type="non-terminal residue" evidence="9">
    <location>
        <position position="1"/>
    </location>
</feature>
<dbReference type="EC" id="2.3.2.8" evidence="2"/>
<evidence type="ECO:0000256" key="1">
    <source>
        <dbReference type="ARBA" id="ARBA00009991"/>
    </source>
</evidence>
<dbReference type="PANTHER" id="PTHR21367">
    <property type="entry name" value="ARGININE-TRNA-PROTEIN TRANSFERASE 1"/>
    <property type="match status" value="1"/>
</dbReference>
<feature type="domain" description="N-end aminoacyl transferase N-terminal" evidence="7">
    <location>
        <begin position="20"/>
        <end position="91"/>
    </location>
</feature>
<dbReference type="PIRSF" id="PIRSF037207">
    <property type="entry name" value="ATE1_euk"/>
    <property type="match status" value="1"/>
</dbReference>
<evidence type="ECO:0000256" key="6">
    <source>
        <dbReference type="SAM" id="MobiDB-lite"/>
    </source>
</evidence>
<organism evidence="9">
    <name type="scientific">Dendroctonus ponderosae</name>
    <name type="common">Mountain pine beetle</name>
    <dbReference type="NCBI Taxonomy" id="77166"/>
    <lineage>
        <taxon>Eukaryota</taxon>
        <taxon>Metazoa</taxon>
        <taxon>Ecdysozoa</taxon>
        <taxon>Arthropoda</taxon>
        <taxon>Hexapoda</taxon>
        <taxon>Insecta</taxon>
        <taxon>Pterygota</taxon>
        <taxon>Neoptera</taxon>
        <taxon>Endopterygota</taxon>
        <taxon>Coleoptera</taxon>
        <taxon>Polyphaga</taxon>
        <taxon>Cucujiformia</taxon>
        <taxon>Curculionidae</taxon>
        <taxon>Scolytinae</taxon>
        <taxon>Dendroctonus</taxon>
    </lineage>
</organism>
<evidence type="ECO:0000259" key="8">
    <source>
        <dbReference type="Pfam" id="PF04377"/>
    </source>
</evidence>
<proteinExistence type="inferred from homology"/>
<feature type="region of interest" description="Disordered" evidence="6">
    <location>
        <begin position="164"/>
        <end position="203"/>
    </location>
</feature>
<evidence type="ECO:0000313" key="11">
    <source>
        <dbReference type="Proteomes" id="UP000019118"/>
    </source>
</evidence>
<dbReference type="OrthoDB" id="74183at2759"/>
<dbReference type="EMBL" id="KB740975">
    <property type="protein sequence ID" value="ENN76469.1"/>
    <property type="molecule type" value="Genomic_DNA"/>
</dbReference>
<evidence type="ECO:0000256" key="2">
    <source>
        <dbReference type="ARBA" id="ARBA00012025"/>
    </source>
</evidence>
<gene>
    <name evidence="10" type="primary">109538352</name>
    <name evidence="9" type="ORF">YQE_06923</name>
</gene>
<dbReference type="GO" id="GO:0004057">
    <property type="term" value="F:arginyl-tRNA--protein transferase activity"/>
    <property type="evidence" value="ECO:0007669"/>
    <property type="project" value="UniProtKB-EC"/>
</dbReference>
<dbReference type="EnsemblMetazoa" id="XM_019905561.1">
    <property type="protein sequence ID" value="XP_019761120.1"/>
    <property type="gene ID" value="LOC109538352"/>
</dbReference>
<reference evidence="9 11" key="1">
    <citation type="journal article" date="2013" name="Genome Biol.">
        <title>Draft genome of the mountain pine beetle, Dendroctonus ponderosae Hopkins, a major forest pest.</title>
        <authorList>
            <person name="Keeling C.I."/>
            <person name="Yuen M.M."/>
            <person name="Liao N.Y."/>
            <person name="Docking T.R."/>
            <person name="Chan S.K."/>
            <person name="Taylor G.A."/>
            <person name="Palmquist D.L."/>
            <person name="Jackman S.D."/>
            <person name="Nguyen A."/>
            <person name="Li M."/>
            <person name="Henderson H."/>
            <person name="Janes J.K."/>
            <person name="Zhao Y."/>
            <person name="Pandoh P."/>
            <person name="Moore R."/>
            <person name="Sperling F.A."/>
            <person name="Huber D.P."/>
            <person name="Birol I."/>
            <person name="Jones S.J."/>
            <person name="Bohlmann J."/>
        </authorList>
    </citation>
    <scope>NUCLEOTIDE SEQUENCE</scope>
</reference>
<dbReference type="PANTHER" id="PTHR21367:SF1">
    <property type="entry name" value="ARGINYL-TRNA--PROTEIN TRANSFERASE 1"/>
    <property type="match status" value="1"/>
</dbReference>
<name>N6T8A9_DENPD</name>
<reference evidence="10" key="2">
    <citation type="submission" date="2024-08" db="UniProtKB">
        <authorList>
            <consortium name="EnsemblMetazoa"/>
        </authorList>
    </citation>
    <scope>IDENTIFICATION</scope>
</reference>
<dbReference type="OMA" id="SDRMVYS"/>
<evidence type="ECO:0000313" key="10">
    <source>
        <dbReference type="EnsemblMetazoa" id="XP_019761120.1"/>
    </source>
</evidence>
<feature type="domain" description="N-end rule aminoacyl transferase C-terminal" evidence="8">
    <location>
        <begin position="322"/>
        <end position="462"/>
    </location>
</feature>
<dbReference type="GO" id="GO:0005737">
    <property type="term" value="C:cytoplasm"/>
    <property type="evidence" value="ECO:0007669"/>
    <property type="project" value="TreeGrafter"/>
</dbReference>
<dbReference type="InterPro" id="IPR030700">
    <property type="entry name" value="N-end_Aminoacyl_Trfase"/>
</dbReference>
<evidence type="ECO:0000313" key="9">
    <source>
        <dbReference type="EMBL" id="ENN76469.1"/>
    </source>
</evidence>
<dbReference type="InterPro" id="IPR016181">
    <property type="entry name" value="Acyl_CoA_acyltransferase"/>
</dbReference>
<dbReference type="AlphaFoldDB" id="N6T8A9"/>
<accession>N6T8A9</accession>